<keyword evidence="2" id="KW-1185">Reference proteome</keyword>
<reference evidence="2" key="1">
    <citation type="submission" date="2013-09" db="EMBL/GenBank/DDBJ databases">
        <title>Corchorus olitorius genome sequencing.</title>
        <authorList>
            <person name="Alam M."/>
            <person name="Haque M.S."/>
            <person name="Islam M.S."/>
            <person name="Emdad E.M."/>
            <person name="Islam M.M."/>
            <person name="Ahmed B."/>
            <person name="Halim A."/>
            <person name="Hossen Q.M.M."/>
            <person name="Hossain M.Z."/>
            <person name="Ahmed R."/>
            <person name="Khan M.M."/>
            <person name="Islam R."/>
            <person name="Rashid M.M."/>
            <person name="Khan S.A."/>
            <person name="Rahman M.S."/>
            <person name="Alam M."/>
            <person name="Yahiya A.S."/>
            <person name="Khan M.S."/>
            <person name="Azam M.S."/>
            <person name="Haque T."/>
            <person name="Lashkar M.Z.H."/>
            <person name="Akhand A.I."/>
            <person name="Morshed G."/>
            <person name="Roy S."/>
            <person name="Uddin K.S."/>
            <person name="Rabeya T."/>
            <person name="Hossain A.S."/>
            <person name="Chowdhury A."/>
            <person name="Snigdha A.R."/>
            <person name="Mortoza M.S."/>
            <person name="Matin S.A."/>
            <person name="Hoque S.M.E."/>
            <person name="Islam M.K."/>
            <person name="Roy D.K."/>
            <person name="Haider R."/>
            <person name="Moosa M.M."/>
            <person name="Elias S.M."/>
            <person name="Hasan A.M."/>
            <person name="Jahan S."/>
            <person name="Shafiuddin M."/>
            <person name="Mahmood N."/>
            <person name="Shommy N.S."/>
        </authorList>
    </citation>
    <scope>NUCLEOTIDE SEQUENCE [LARGE SCALE GENOMIC DNA]</scope>
    <source>
        <strain evidence="2">cv. O-4</strain>
    </source>
</reference>
<name>A0A1R3IYR3_9ROSI</name>
<evidence type="ECO:0000313" key="2">
    <source>
        <dbReference type="Proteomes" id="UP000187203"/>
    </source>
</evidence>
<sequence length="70" mass="7934">MFSFPPLGLVSPTIKAIPIRLSLAAVSRTIAAAMPPYNFHPIDLIGHAKVRLRLFLFFWLKVMNQLLPFK</sequence>
<dbReference type="Proteomes" id="UP000187203">
    <property type="component" value="Unassembled WGS sequence"/>
</dbReference>
<organism evidence="1 2">
    <name type="scientific">Corchorus olitorius</name>
    <dbReference type="NCBI Taxonomy" id="93759"/>
    <lineage>
        <taxon>Eukaryota</taxon>
        <taxon>Viridiplantae</taxon>
        <taxon>Streptophyta</taxon>
        <taxon>Embryophyta</taxon>
        <taxon>Tracheophyta</taxon>
        <taxon>Spermatophyta</taxon>
        <taxon>Magnoliopsida</taxon>
        <taxon>eudicotyledons</taxon>
        <taxon>Gunneridae</taxon>
        <taxon>Pentapetalae</taxon>
        <taxon>rosids</taxon>
        <taxon>malvids</taxon>
        <taxon>Malvales</taxon>
        <taxon>Malvaceae</taxon>
        <taxon>Grewioideae</taxon>
        <taxon>Apeibeae</taxon>
        <taxon>Corchorus</taxon>
    </lineage>
</organism>
<gene>
    <name evidence="1" type="ORF">COLO4_20596</name>
</gene>
<evidence type="ECO:0000313" key="1">
    <source>
        <dbReference type="EMBL" id="OMO87729.1"/>
    </source>
</evidence>
<accession>A0A1R3IYR3</accession>
<protein>
    <submittedName>
        <fullName evidence="1">Uncharacterized protein</fullName>
    </submittedName>
</protein>
<dbReference type="EMBL" id="AWUE01017265">
    <property type="protein sequence ID" value="OMO87729.1"/>
    <property type="molecule type" value="Genomic_DNA"/>
</dbReference>
<comment type="caution">
    <text evidence="1">The sequence shown here is derived from an EMBL/GenBank/DDBJ whole genome shotgun (WGS) entry which is preliminary data.</text>
</comment>
<proteinExistence type="predicted"/>
<dbReference type="AlphaFoldDB" id="A0A1R3IYR3"/>